<feature type="domain" description="Trans-2-enoyl-CoA reductase catalytic" evidence="12">
    <location>
        <begin position="90"/>
        <end position="325"/>
    </location>
</feature>
<dbReference type="Pfam" id="PF07055">
    <property type="entry name" value="Eno-Rase_FAD_bd"/>
    <property type="match status" value="1"/>
</dbReference>
<dbReference type="PANTHER" id="PTHR37480:SF1">
    <property type="entry name" value="ENOYL-[ACYL-CARRIER-PROTEIN] REDUCTASE [NADH]"/>
    <property type="match status" value="1"/>
</dbReference>
<dbReference type="PANTHER" id="PTHR37480">
    <property type="entry name" value="ENOYL-[ACYL-CARRIER-PROTEIN] REDUCTASE [NADH]"/>
    <property type="match status" value="1"/>
</dbReference>
<dbReference type="NCBIfam" id="NF010177">
    <property type="entry name" value="PRK13656.1"/>
    <property type="match status" value="1"/>
</dbReference>
<dbReference type="Proteomes" id="UP000051176">
    <property type="component" value="Unassembled WGS sequence"/>
</dbReference>
<keyword evidence="15" id="KW-1185">Reference proteome</keyword>
<dbReference type="GO" id="GO:0006633">
    <property type="term" value="P:fatty acid biosynthetic process"/>
    <property type="evidence" value="ECO:0007669"/>
    <property type="project" value="UniProtKB-KW"/>
</dbReference>
<dbReference type="eggNOG" id="COG3007">
    <property type="taxonomic scope" value="Bacteria"/>
</dbReference>
<evidence type="ECO:0000259" key="13">
    <source>
        <dbReference type="Pfam" id="PF12242"/>
    </source>
</evidence>
<evidence type="ECO:0000256" key="7">
    <source>
        <dbReference type="ARBA" id="ARBA00023027"/>
    </source>
</evidence>
<dbReference type="OrthoDB" id="9802260at2"/>
<dbReference type="InterPro" id="IPR050048">
    <property type="entry name" value="FabV-like_NADH_b"/>
</dbReference>
<dbReference type="InterPro" id="IPR024906">
    <property type="entry name" value="Eno_Rdtase_FAD-bd_dom"/>
</dbReference>
<evidence type="ECO:0000256" key="8">
    <source>
        <dbReference type="ARBA" id="ARBA00023098"/>
    </source>
</evidence>
<comment type="caution">
    <text evidence="14">The sequence shown here is derived from an EMBL/GenBank/DDBJ whole genome shotgun (WGS) entry which is preliminary data.</text>
</comment>
<dbReference type="InterPro" id="IPR010758">
    <property type="entry name" value="Trans-2-enoyl-CoA_reductase"/>
</dbReference>
<dbReference type="PATRIC" id="fig|1267003.4.peg.1203"/>
<organism evidence="14 15">
    <name type="scientific">Levilactobacillus parabrevis ATCC 53295</name>
    <dbReference type="NCBI Taxonomy" id="1267003"/>
    <lineage>
        <taxon>Bacteria</taxon>
        <taxon>Bacillati</taxon>
        <taxon>Bacillota</taxon>
        <taxon>Bacilli</taxon>
        <taxon>Lactobacillales</taxon>
        <taxon>Lactobacillaceae</taxon>
        <taxon>Levilactobacillus</taxon>
    </lineage>
</organism>
<dbReference type="Gene3D" id="3.40.50.720">
    <property type="entry name" value="NAD(P)-binding Rossmann-like Domain"/>
    <property type="match status" value="1"/>
</dbReference>
<evidence type="ECO:0000256" key="9">
    <source>
        <dbReference type="ARBA" id="ARBA00023160"/>
    </source>
</evidence>
<keyword evidence="4" id="KW-0444">Lipid biosynthesis</keyword>
<evidence type="ECO:0000259" key="11">
    <source>
        <dbReference type="Pfam" id="PF07055"/>
    </source>
</evidence>
<dbReference type="GO" id="GO:0050343">
    <property type="term" value="F:trans-2-enoyl-CoA reductase (NADH) activity"/>
    <property type="evidence" value="ECO:0007669"/>
    <property type="project" value="UniProtKB-EC"/>
</dbReference>
<keyword evidence="8" id="KW-0443">Lipid metabolism</keyword>
<keyword evidence="7" id="KW-0520">NAD</keyword>
<keyword evidence="9" id="KW-0275">Fatty acid biosynthesis</keyword>
<evidence type="ECO:0000256" key="4">
    <source>
        <dbReference type="ARBA" id="ARBA00022516"/>
    </source>
</evidence>
<evidence type="ECO:0000256" key="3">
    <source>
        <dbReference type="ARBA" id="ARBA00011983"/>
    </source>
</evidence>
<evidence type="ECO:0000256" key="1">
    <source>
        <dbReference type="ARBA" id="ARBA00005189"/>
    </source>
</evidence>
<evidence type="ECO:0000313" key="15">
    <source>
        <dbReference type="Proteomes" id="UP000051176"/>
    </source>
</evidence>
<dbReference type="InterPro" id="IPR024910">
    <property type="entry name" value="Enoyl-CoA_Rdtase_cat_dom"/>
</dbReference>
<evidence type="ECO:0000259" key="12">
    <source>
        <dbReference type="Pfam" id="PF12241"/>
    </source>
</evidence>
<protein>
    <recommendedName>
        <fullName evidence="3">trans-2-enoyl-CoA reductase (NAD(+))</fullName>
        <ecNumber evidence="3">1.3.1.44</ecNumber>
    </recommendedName>
</protein>
<comment type="subunit">
    <text evidence="2">Monomer.</text>
</comment>
<proteinExistence type="predicted"/>
<accession>A0A0R1GYB5</accession>
<evidence type="ECO:0000256" key="2">
    <source>
        <dbReference type="ARBA" id="ARBA00011245"/>
    </source>
</evidence>
<dbReference type="EC" id="1.3.1.44" evidence="3"/>
<dbReference type="Pfam" id="PF12242">
    <property type="entry name" value="Eno-Rase_NADH_b"/>
    <property type="match status" value="1"/>
</dbReference>
<name>A0A0R1GYB5_9LACO</name>
<evidence type="ECO:0000313" key="14">
    <source>
        <dbReference type="EMBL" id="KRK39339.1"/>
    </source>
</evidence>
<feature type="domain" description="Enoyl reductase FAD binding" evidence="11">
    <location>
        <begin position="331"/>
        <end position="392"/>
    </location>
</feature>
<reference evidence="14 15" key="1">
    <citation type="journal article" date="2015" name="Genome Announc.">
        <title>Expanding the biotechnology potential of lactobacilli through comparative genomics of 213 strains and associated genera.</title>
        <authorList>
            <person name="Sun Z."/>
            <person name="Harris H.M."/>
            <person name="McCann A."/>
            <person name="Guo C."/>
            <person name="Argimon S."/>
            <person name="Zhang W."/>
            <person name="Yang X."/>
            <person name="Jeffery I.B."/>
            <person name="Cooney J.C."/>
            <person name="Kagawa T.F."/>
            <person name="Liu W."/>
            <person name="Song Y."/>
            <person name="Salvetti E."/>
            <person name="Wrobel A."/>
            <person name="Rasinkangas P."/>
            <person name="Parkhill J."/>
            <person name="Rea M.C."/>
            <person name="O'Sullivan O."/>
            <person name="Ritari J."/>
            <person name="Douillard F.P."/>
            <person name="Paul Ross R."/>
            <person name="Yang R."/>
            <person name="Briner A.E."/>
            <person name="Felis G.E."/>
            <person name="de Vos W.M."/>
            <person name="Barrangou R."/>
            <person name="Klaenhammer T.R."/>
            <person name="Caufield P.W."/>
            <person name="Cui Y."/>
            <person name="Zhang H."/>
            <person name="O'Toole P.W."/>
        </authorList>
    </citation>
    <scope>NUCLEOTIDE SEQUENCE [LARGE SCALE GENOMIC DNA]</scope>
    <source>
        <strain evidence="14 15">ATCC 53295</strain>
    </source>
</reference>
<dbReference type="GO" id="GO:0004318">
    <property type="term" value="F:enoyl-[acyl-carrier-protein] reductase (NADH) activity"/>
    <property type="evidence" value="ECO:0007669"/>
    <property type="project" value="TreeGrafter"/>
</dbReference>
<keyword evidence="6" id="KW-0560">Oxidoreductase</keyword>
<comment type="pathway">
    <text evidence="1">Lipid metabolism.</text>
</comment>
<keyword evidence="5" id="KW-0276">Fatty acid metabolism</keyword>
<evidence type="ECO:0000256" key="5">
    <source>
        <dbReference type="ARBA" id="ARBA00022832"/>
    </source>
</evidence>
<dbReference type="Pfam" id="PF12241">
    <property type="entry name" value="Enoyl_reductase"/>
    <property type="match status" value="1"/>
</dbReference>
<comment type="catalytic activity">
    <reaction evidence="10">
        <text>a 2,3-saturated acyl-CoA + NAD(+) = a (2E)-enoyl-CoA + NADH + H(+)</text>
        <dbReference type="Rhea" id="RHEA:18177"/>
        <dbReference type="ChEBI" id="CHEBI:15378"/>
        <dbReference type="ChEBI" id="CHEBI:57540"/>
        <dbReference type="ChEBI" id="CHEBI:57945"/>
        <dbReference type="ChEBI" id="CHEBI:58856"/>
        <dbReference type="ChEBI" id="CHEBI:65111"/>
        <dbReference type="EC" id="1.3.1.44"/>
    </reaction>
</comment>
<sequence length="403" mass="44258">MEGSVTNMQLSEKITGNVSRSVNPHGLERMMAQQIETVRQRGAYAGAKRALILGGSASYGLGSRLTAAFGQGATTISVGYARPPHDDFLGAAGWWNQVYFKQAAERAGLVAQNFNANVFLNSTKQLVIDYVRQRLDGPIDLLVYSIAAPKRINPENPDEVWRSVIKPIGAPVTDFSVDLEREELVKQTITPATPEEIAATTHVMGGEDWELWVTALRSAGVLAPNCKTILFSYEGPTATAAIYHDGTLGQAKRAAEASARRLQAKLGPTGGEALISVNRSATTKAAAVIPGFSRYCLALLQAEQVTGTHETTVEHQDRLFRDMVYGRQRQVDELGRLRPDAWELAAMTQDQVARILPKITPATFTRNLPGYQQYRREFRQLSGFDVPGVTADFDLTELNQWHD</sequence>
<evidence type="ECO:0000256" key="10">
    <source>
        <dbReference type="ARBA" id="ARBA00048302"/>
    </source>
</evidence>
<dbReference type="STRING" id="357278.IV61_GL000047"/>
<dbReference type="AlphaFoldDB" id="A0A0R1GYB5"/>
<dbReference type="EMBL" id="AZCZ01000003">
    <property type="protein sequence ID" value="KRK39339.1"/>
    <property type="molecule type" value="Genomic_DNA"/>
</dbReference>
<dbReference type="GO" id="GO:0051287">
    <property type="term" value="F:NAD binding"/>
    <property type="evidence" value="ECO:0007669"/>
    <property type="project" value="TreeGrafter"/>
</dbReference>
<evidence type="ECO:0000256" key="6">
    <source>
        <dbReference type="ARBA" id="ARBA00023002"/>
    </source>
</evidence>
<feature type="domain" description="Trans-2-enoyl-CoA reductase-like NAD(P)H binding" evidence="13">
    <location>
        <begin position="11"/>
        <end position="85"/>
    </location>
</feature>
<gene>
    <name evidence="14" type="ORF">FD07_GL001133</name>
</gene>